<reference evidence="2 3" key="1">
    <citation type="submission" date="2019-02" db="EMBL/GenBank/DDBJ databases">
        <title>Deep-cultivation of Planctomycetes and their phenomic and genomic characterization uncovers novel biology.</title>
        <authorList>
            <person name="Wiegand S."/>
            <person name="Jogler M."/>
            <person name="Boedeker C."/>
            <person name="Pinto D."/>
            <person name="Vollmers J."/>
            <person name="Rivas-Marin E."/>
            <person name="Kohn T."/>
            <person name="Peeters S.H."/>
            <person name="Heuer A."/>
            <person name="Rast P."/>
            <person name="Oberbeckmann S."/>
            <person name="Bunk B."/>
            <person name="Jeske O."/>
            <person name="Meyerdierks A."/>
            <person name="Storesund J.E."/>
            <person name="Kallscheuer N."/>
            <person name="Luecker S."/>
            <person name="Lage O.M."/>
            <person name="Pohl T."/>
            <person name="Merkel B.J."/>
            <person name="Hornburger P."/>
            <person name="Mueller R.-W."/>
            <person name="Bruemmer F."/>
            <person name="Labrenz M."/>
            <person name="Spormann A.M."/>
            <person name="Op den Camp H."/>
            <person name="Overmann J."/>
            <person name="Amann R."/>
            <person name="Jetten M.S.M."/>
            <person name="Mascher T."/>
            <person name="Medema M.H."/>
            <person name="Devos D.P."/>
            <person name="Kaster A.-K."/>
            <person name="Ovreas L."/>
            <person name="Rohde M."/>
            <person name="Galperin M.Y."/>
            <person name="Jogler C."/>
        </authorList>
    </citation>
    <scope>NUCLEOTIDE SEQUENCE [LARGE SCALE GENOMIC DNA]</scope>
    <source>
        <strain evidence="2 3">TBK1r</strain>
    </source>
</reference>
<evidence type="ECO:0000313" key="3">
    <source>
        <dbReference type="Proteomes" id="UP000318081"/>
    </source>
</evidence>
<organism evidence="2 3">
    <name type="scientific">Stieleria magnilauensis</name>
    <dbReference type="NCBI Taxonomy" id="2527963"/>
    <lineage>
        <taxon>Bacteria</taxon>
        <taxon>Pseudomonadati</taxon>
        <taxon>Planctomycetota</taxon>
        <taxon>Planctomycetia</taxon>
        <taxon>Pirellulales</taxon>
        <taxon>Pirellulaceae</taxon>
        <taxon>Stieleria</taxon>
    </lineage>
</organism>
<sequence length="531" mass="58375">MLYGSRYQTRLGAVHCGTRTRPPAIATEILAGQPQKTMKSSVRSLPKLLAIAALVAFSGCGGKEHAPSSAADSAAEEMSISLPEIPAADYLKRVLTRYQNTRSYRDRGEVRLRVEKDGQLVRRTAPMHVVMDGPTIWIAAYDARVWSDPERMIGWIADEQTDFHDGQVLLAGAAADGPSASRPALEKLLRDPVLTARMVSGLGGPPPQLEWLLDPNPMGKLFGRSTRAGESAAQEGSGQEAGESEQRSIRYEGMARRENVQCVIVETVAGDEVYRFWIDPQRSLIHCVELPVAMAGKRIELEGWQVHSLELVLSGASFQPPESPYRMEQMPESDLPRRPRYLRSLVPLPPPPPDRRLGRQVAAFQVVDRTGRVKVTERGVGRPLTLWYAGLAQSIDGADAKNMQAAEVLSVWLRQSPESIRDQVSPVAVVSDSTGRLFTDAGLANGFWVVLAQRSDNGIRNLDLEPGRAMLVDSRGTVIWIGDPFSPADIVSLSAIVQDRIAGVDVARAIHQQWEADRDAYQEKLDELSVR</sequence>
<proteinExistence type="predicted"/>
<name>A0ABX5Y146_9BACT</name>
<evidence type="ECO:0000256" key="1">
    <source>
        <dbReference type="SAM" id="MobiDB-lite"/>
    </source>
</evidence>
<dbReference type="Proteomes" id="UP000318081">
    <property type="component" value="Chromosome"/>
</dbReference>
<keyword evidence="3" id="KW-1185">Reference proteome</keyword>
<dbReference type="EMBL" id="CP036432">
    <property type="protein sequence ID" value="QDV87672.1"/>
    <property type="molecule type" value="Genomic_DNA"/>
</dbReference>
<protein>
    <recommendedName>
        <fullName evidence="4">Lipoprotein</fullName>
    </recommendedName>
</protein>
<evidence type="ECO:0008006" key="4">
    <source>
        <dbReference type="Google" id="ProtNLM"/>
    </source>
</evidence>
<feature type="region of interest" description="Disordered" evidence="1">
    <location>
        <begin position="223"/>
        <end position="246"/>
    </location>
</feature>
<gene>
    <name evidence="2" type="ORF">TBK1r_67030</name>
</gene>
<accession>A0ABX5Y146</accession>
<evidence type="ECO:0000313" key="2">
    <source>
        <dbReference type="EMBL" id="QDV87672.1"/>
    </source>
</evidence>
<feature type="compositionally biased region" description="Low complexity" evidence="1">
    <location>
        <begin position="228"/>
        <end position="241"/>
    </location>
</feature>